<reference evidence="1" key="2">
    <citation type="submission" date="2022-06" db="UniProtKB">
        <authorList>
            <consortium name="EnsemblMetazoa"/>
        </authorList>
    </citation>
    <scope>IDENTIFICATION</scope>
    <source>
        <strain evidence="1">PS312</strain>
    </source>
</reference>
<accession>A0A2A6CP40</accession>
<gene>
    <name evidence="1" type="primary">WBGene00284077</name>
</gene>
<dbReference type="EnsemblMetazoa" id="PPA45708.1">
    <property type="protein sequence ID" value="PPA45708.1"/>
    <property type="gene ID" value="WBGene00284077"/>
</dbReference>
<evidence type="ECO:0000313" key="1">
    <source>
        <dbReference type="EnsemblMetazoa" id="PPA45708.1"/>
    </source>
</evidence>
<reference evidence="2" key="1">
    <citation type="journal article" date="2008" name="Nat. Genet.">
        <title>The Pristionchus pacificus genome provides a unique perspective on nematode lifestyle and parasitism.</title>
        <authorList>
            <person name="Dieterich C."/>
            <person name="Clifton S.W."/>
            <person name="Schuster L.N."/>
            <person name="Chinwalla A."/>
            <person name="Delehaunty K."/>
            <person name="Dinkelacker I."/>
            <person name="Fulton L."/>
            <person name="Fulton R."/>
            <person name="Godfrey J."/>
            <person name="Minx P."/>
            <person name="Mitreva M."/>
            <person name="Roeseler W."/>
            <person name="Tian H."/>
            <person name="Witte H."/>
            <person name="Yang S.P."/>
            <person name="Wilson R.K."/>
            <person name="Sommer R.J."/>
        </authorList>
    </citation>
    <scope>NUCLEOTIDE SEQUENCE [LARGE SCALE GENOMIC DNA]</scope>
    <source>
        <strain evidence="2">PS312</strain>
    </source>
</reference>
<evidence type="ECO:0000313" key="2">
    <source>
        <dbReference type="Proteomes" id="UP000005239"/>
    </source>
</evidence>
<keyword evidence="2" id="KW-1185">Reference proteome</keyword>
<organism evidence="1 2">
    <name type="scientific">Pristionchus pacificus</name>
    <name type="common">Parasitic nematode worm</name>
    <dbReference type="NCBI Taxonomy" id="54126"/>
    <lineage>
        <taxon>Eukaryota</taxon>
        <taxon>Metazoa</taxon>
        <taxon>Ecdysozoa</taxon>
        <taxon>Nematoda</taxon>
        <taxon>Chromadorea</taxon>
        <taxon>Rhabditida</taxon>
        <taxon>Rhabditina</taxon>
        <taxon>Diplogasteromorpha</taxon>
        <taxon>Diplogasteroidea</taxon>
        <taxon>Neodiplogasteridae</taxon>
        <taxon>Pristionchus</taxon>
    </lineage>
</organism>
<protein>
    <submittedName>
        <fullName evidence="1">Uncharacterized protein</fullName>
    </submittedName>
</protein>
<dbReference type="Proteomes" id="UP000005239">
    <property type="component" value="Unassembled WGS sequence"/>
</dbReference>
<dbReference type="AlphaFoldDB" id="A0A2A6CP40"/>
<name>A0A2A6CP40_PRIPA</name>
<proteinExistence type="predicted"/>
<sequence>MLAHLSNRYRPLLSSWTVAMIPPSFMQVDLALLKGTPDGVGFLPVSKSLDAATVYTADPSVSIVITVSKREQDHCVPHASLRYDERAGTADDVPGCLKMQNQKIALHHNIFKGELSEAWHYV</sequence>
<accession>A0A8R1V4F7</accession>